<keyword evidence="2" id="KW-0548">Nucleotidyltransferase</keyword>
<dbReference type="SUPFAM" id="SSF53448">
    <property type="entry name" value="Nucleotide-diphospho-sugar transferases"/>
    <property type="match status" value="1"/>
</dbReference>
<organism evidence="2">
    <name type="scientific">bioreactor metagenome</name>
    <dbReference type="NCBI Taxonomy" id="1076179"/>
    <lineage>
        <taxon>unclassified sequences</taxon>
        <taxon>metagenomes</taxon>
        <taxon>ecological metagenomes</taxon>
    </lineage>
</organism>
<dbReference type="GO" id="GO:0050518">
    <property type="term" value="F:2-C-methyl-D-erythritol 4-phosphate cytidylyltransferase activity"/>
    <property type="evidence" value="ECO:0007669"/>
    <property type="project" value="UniProtKB-EC"/>
</dbReference>
<dbReference type="Pfam" id="PF12804">
    <property type="entry name" value="NTP_transf_3"/>
    <property type="match status" value="1"/>
</dbReference>
<dbReference type="EC" id="2.7.7.60" evidence="2"/>
<feature type="domain" description="MobA-like NTP transferase" evidence="1">
    <location>
        <begin position="6"/>
        <end position="163"/>
    </location>
</feature>
<name>A0A645D328_9ZZZZ</name>
<dbReference type="InterPro" id="IPR025877">
    <property type="entry name" value="MobA-like_NTP_Trfase"/>
</dbReference>
<sequence length="198" mass="21580">MEKPGCVVLAAGMGKRFGANKLTAALGGRSLILRALETVPTECFSSVVVVTQYPEVMKLAGEFHFAAILNDKPELGLSRSLQLGLTALRDCTAVCFQVSDQPLLRRESVAALVNFWREKPEKLAALSHGGVRGNPCIFPEKFYPELMELSGDVGGAAVIRRHEDELRLLEVPPGELWDVDTPQALRRAKDLLGEGNIL</sequence>
<keyword evidence="2" id="KW-0808">Transferase</keyword>
<gene>
    <name evidence="2" type="primary">ispD_22</name>
    <name evidence="2" type="ORF">SDC9_130678</name>
</gene>
<dbReference type="Gene3D" id="3.90.550.10">
    <property type="entry name" value="Spore Coat Polysaccharide Biosynthesis Protein SpsA, Chain A"/>
    <property type="match status" value="1"/>
</dbReference>
<accession>A0A645D328</accession>
<dbReference type="PANTHER" id="PTHR43777">
    <property type="entry name" value="MOLYBDENUM COFACTOR CYTIDYLYLTRANSFERASE"/>
    <property type="match status" value="1"/>
</dbReference>
<reference evidence="2" key="1">
    <citation type="submission" date="2019-08" db="EMBL/GenBank/DDBJ databases">
        <authorList>
            <person name="Kucharzyk K."/>
            <person name="Murdoch R.W."/>
            <person name="Higgins S."/>
            <person name="Loffler F."/>
        </authorList>
    </citation>
    <scope>NUCLEOTIDE SEQUENCE</scope>
</reference>
<dbReference type="InterPro" id="IPR029044">
    <property type="entry name" value="Nucleotide-diphossugar_trans"/>
</dbReference>
<comment type="caution">
    <text evidence="2">The sequence shown here is derived from an EMBL/GenBank/DDBJ whole genome shotgun (WGS) entry which is preliminary data.</text>
</comment>
<evidence type="ECO:0000313" key="2">
    <source>
        <dbReference type="EMBL" id="MPM83609.1"/>
    </source>
</evidence>
<dbReference type="AlphaFoldDB" id="A0A645D328"/>
<protein>
    <submittedName>
        <fullName evidence="2">2-C-methyl-D-erythritol 4-phosphate cytidylyltransferase</fullName>
        <ecNumber evidence="2">2.7.7.60</ecNumber>
    </submittedName>
</protein>
<proteinExistence type="predicted"/>
<evidence type="ECO:0000259" key="1">
    <source>
        <dbReference type="Pfam" id="PF12804"/>
    </source>
</evidence>
<dbReference type="EMBL" id="VSSQ01032367">
    <property type="protein sequence ID" value="MPM83609.1"/>
    <property type="molecule type" value="Genomic_DNA"/>
</dbReference>
<dbReference type="PANTHER" id="PTHR43777:SF1">
    <property type="entry name" value="MOLYBDENUM COFACTOR CYTIDYLYLTRANSFERASE"/>
    <property type="match status" value="1"/>
</dbReference>
<dbReference type="CDD" id="cd04182">
    <property type="entry name" value="GT_2_like_f"/>
    <property type="match status" value="1"/>
</dbReference>